<evidence type="ECO:0000256" key="4">
    <source>
        <dbReference type="ARBA" id="ARBA00023110"/>
    </source>
</evidence>
<dbReference type="AlphaFoldDB" id="A0AAW9QWP3"/>
<evidence type="ECO:0000256" key="5">
    <source>
        <dbReference type="ARBA" id="ARBA00023235"/>
    </source>
</evidence>
<dbReference type="PROSITE" id="PS50198">
    <property type="entry name" value="PPIC_PPIASE_2"/>
    <property type="match status" value="1"/>
</dbReference>
<accession>A0AAW9QWP3</accession>
<keyword evidence="5 6" id="KW-0413">Isomerase</keyword>
<evidence type="ECO:0000313" key="9">
    <source>
        <dbReference type="Proteomes" id="UP001328733"/>
    </source>
</evidence>
<keyword evidence="4 6" id="KW-0697">Rotamase</keyword>
<dbReference type="Proteomes" id="UP001328733">
    <property type="component" value="Unassembled WGS sequence"/>
</dbReference>
<dbReference type="GO" id="GO:0003755">
    <property type="term" value="F:peptidyl-prolyl cis-trans isomerase activity"/>
    <property type="evidence" value="ECO:0007669"/>
    <property type="project" value="UniProtKB-KW"/>
</dbReference>
<sequence length="236" mass="28435">MPEEIVAFLKEDLRIKEIYRNMVFQKIIDRVARERNVTVTPREIQGHADNFRHEQRLEKADDTFAWLADQMITPEEWEAGIEHQLLRKKLAESLFGREVEKFFAQNKLDYDRVSFYQIIVPYEKLAWEIFYQIEEEEIGFFLAAHLYDIDENRRARCGYEGKLYRWGIHPELATRIFAANPREVICPFHTEQGYHILMVEEFLEAKLTSEIHDEILEKMFQEWLENEFNYTIHNLA</sequence>
<evidence type="ECO:0000313" key="8">
    <source>
        <dbReference type="EMBL" id="MEG3439526.1"/>
    </source>
</evidence>
<dbReference type="PANTHER" id="PTHR47245">
    <property type="entry name" value="PEPTIDYLPROLYL ISOMERASE"/>
    <property type="match status" value="1"/>
</dbReference>
<dbReference type="EC" id="5.2.1.8" evidence="2"/>
<dbReference type="InterPro" id="IPR050245">
    <property type="entry name" value="PrsA_foldase"/>
</dbReference>
<dbReference type="InterPro" id="IPR046357">
    <property type="entry name" value="PPIase_dom_sf"/>
</dbReference>
<proteinExistence type="predicted"/>
<comment type="catalytic activity">
    <reaction evidence="1">
        <text>[protein]-peptidylproline (omega=180) = [protein]-peptidylproline (omega=0)</text>
        <dbReference type="Rhea" id="RHEA:16237"/>
        <dbReference type="Rhea" id="RHEA-COMP:10747"/>
        <dbReference type="Rhea" id="RHEA-COMP:10748"/>
        <dbReference type="ChEBI" id="CHEBI:83833"/>
        <dbReference type="ChEBI" id="CHEBI:83834"/>
        <dbReference type="EC" id="5.2.1.8"/>
    </reaction>
</comment>
<evidence type="ECO:0000259" key="7">
    <source>
        <dbReference type="PROSITE" id="PS50198"/>
    </source>
</evidence>
<gene>
    <name evidence="8" type="ORF">V0288_20530</name>
</gene>
<evidence type="ECO:0000256" key="2">
    <source>
        <dbReference type="ARBA" id="ARBA00013194"/>
    </source>
</evidence>
<dbReference type="Gene3D" id="3.10.50.40">
    <property type="match status" value="1"/>
</dbReference>
<dbReference type="EMBL" id="JBAFSM010000051">
    <property type="protein sequence ID" value="MEG3439526.1"/>
    <property type="molecule type" value="Genomic_DNA"/>
</dbReference>
<dbReference type="PANTHER" id="PTHR47245:SF1">
    <property type="entry name" value="FOLDASE PROTEIN PRSA"/>
    <property type="match status" value="1"/>
</dbReference>
<dbReference type="Gene3D" id="1.10.4030.10">
    <property type="entry name" value="Porin chaperone SurA, peptide-binding domain"/>
    <property type="match status" value="1"/>
</dbReference>
<reference evidence="8 9" key="1">
    <citation type="submission" date="2024-01" db="EMBL/GenBank/DDBJ databases">
        <title>Genomic insights into the taxonomy and metabolism of the cyanobacterium Pannus brasiliensis CCIBt3594.</title>
        <authorList>
            <person name="Machado M."/>
            <person name="Botero N.B."/>
            <person name="Andreote A.P.D."/>
            <person name="Feitosa A.M.T."/>
            <person name="Popin R."/>
            <person name="Sivonen K."/>
            <person name="Fiore M.F."/>
        </authorList>
    </citation>
    <scope>NUCLEOTIDE SEQUENCE [LARGE SCALE GENOMIC DNA]</scope>
    <source>
        <strain evidence="8 9">CCIBt3594</strain>
    </source>
</reference>
<name>A0AAW9QWP3_9CHRO</name>
<feature type="domain" description="PpiC" evidence="7">
    <location>
        <begin position="110"/>
        <end position="201"/>
    </location>
</feature>
<comment type="caution">
    <text evidence="8">The sequence shown here is derived from an EMBL/GenBank/DDBJ whole genome shotgun (WGS) entry which is preliminary data.</text>
</comment>
<keyword evidence="9" id="KW-1185">Reference proteome</keyword>
<protein>
    <recommendedName>
        <fullName evidence="2">peptidylprolyl isomerase</fullName>
        <ecNumber evidence="2">5.2.1.8</ecNumber>
    </recommendedName>
</protein>
<keyword evidence="3" id="KW-0732">Signal</keyword>
<evidence type="ECO:0000256" key="3">
    <source>
        <dbReference type="ARBA" id="ARBA00022729"/>
    </source>
</evidence>
<evidence type="ECO:0000256" key="1">
    <source>
        <dbReference type="ARBA" id="ARBA00000971"/>
    </source>
</evidence>
<organism evidence="8 9">
    <name type="scientific">Pannus brasiliensis CCIBt3594</name>
    <dbReference type="NCBI Taxonomy" id="1427578"/>
    <lineage>
        <taxon>Bacteria</taxon>
        <taxon>Bacillati</taxon>
        <taxon>Cyanobacteriota</taxon>
        <taxon>Cyanophyceae</taxon>
        <taxon>Oscillatoriophycideae</taxon>
        <taxon>Chroococcales</taxon>
        <taxon>Microcystaceae</taxon>
        <taxon>Pannus</taxon>
    </lineage>
</organism>
<dbReference type="SUPFAM" id="SSF54534">
    <property type="entry name" value="FKBP-like"/>
    <property type="match status" value="1"/>
</dbReference>
<dbReference type="InterPro" id="IPR000297">
    <property type="entry name" value="PPIase_PpiC"/>
</dbReference>
<dbReference type="InterPro" id="IPR027304">
    <property type="entry name" value="Trigger_fact/SurA_dom_sf"/>
</dbReference>
<evidence type="ECO:0000256" key="6">
    <source>
        <dbReference type="PROSITE-ProRule" id="PRU00278"/>
    </source>
</evidence>
<dbReference type="SUPFAM" id="SSF109998">
    <property type="entry name" value="Triger factor/SurA peptide-binding domain-like"/>
    <property type="match status" value="1"/>
</dbReference>
<dbReference type="Pfam" id="PF00639">
    <property type="entry name" value="Rotamase"/>
    <property type="match status" value="1"/>
</dbReference>